<keyword evidence="2" id="KW-1185">Reference proteome</keyword>
<evidence type="ECO:0000313" key="3">
    <source>
        <dbReference type="WBParaSite" id="PDA_v2.g9278.t1"/>
    </source>
</evidence>
<dbReference type="WBParaSite" id="PDA_v2.g9278.t1">
    <property type="protein sequence ID" value="PDA_v2.g9278.t1"/>
    <property type="gene ID" value="PDA_v2.g9278"/>
</dbReference>
<proteinExistence type="predicted"/>
<evidence type="ECO:0000256" key="1">
    <source>
        <dbReference type="SAM" id="MobiDB-lite"/>
    </source>
</evidence>
<name>A0A914QY82_9BILA</name>
<dbReference type="Proteomes" id="UP000887578">
    <property type="component" value="Unplaced"/>
</dbReference>
<accession>A0A914QY82</accession>
<evidence type="ECO:0000313" key="2">
    <source>
        <dbReference type="Proteomes" id="UP000887578"/>
    </source>
</evidence>
<feature type="compositionally biased region" description="Polar residues" evidence="1">
    <location>
        <begin position="1"/>
        <end position="20"/>
    </location>
</feature>
<feature type="region of interest" description="Disordered" evidence="1">
    <location>
        <begin position="1"/>
        <end position="21"/>
    </location>
</feature>
<organism evidence="2 3">
    <name type="scientific">Panagrolaimus davidi</name>
    <dbReference type="NCBI Taxonomy" id="227884"/>
    <lineage>
        <taxon>Eukaryota</taxon>
        <taxon>Metazoa</taxon>
        <taxon>Ecdysozoa</taxon>
        <taxon>Nematoda</taxon>
        <taxon>Chromadorea</taxon>
        <taxon>Rhabditida</taxon>
        <taxon>Tylenchina</taxon>
        <taxon>Panagrolaimomorpha</taxon>
        <taxon>Panagrolaimoidea</taxon>
        <taxon>Panagrolaimidae</taxon>
        <taxon>Panagrolaimus</taxon>
    </lineage>
</organism>
<sequence>MEFPNFGTQSPSSSTNLTASNRKRKAKEYVDIVPRKKIYFRGPYCRQDFAFQDSVIHSMIKNPTSTKLYEKLIHFCKYFFSKNPIVVIPHLEFKHGKHRWKAVRNCITTRIDLANVLHKLWITDTVYGRNKVTTEIPWIFNLTASLVLKIYKCDVTLDIHCMKNYVLQSRTFHTMNDFFKC</sequence>
<protein>
    <submittedName>
        <fullName evidence="3">Uncharacterized protein</fullName>
    </submittedName>
</protein>
<dbReference type="AlphaFoldDB" id="A0A914QY82"/>
<reference evidence="3" key="1">
    <citation type="submission" date="2022-11" db="UniProtKB">
        <authorList>
            <consortium name="WormBaseParasite"/>
        </authorList>
    </citation>
    <scope>IDENTIFICATION</scope>
</reference>